<reference evidence="1 2" key="1">
    <citation type="submission" date="2017-03" db="EMBL/GenBank/DDBJ databases">
        <authorList>
            <person name="Afonso C.L."/>
            <person name="Miller P.J."/>
            <person name="Scott M.A."/>
            <person name="Spackman E."/>
            <person name="Goraichik I."/>
            <person name="Dimitrov K.M."/>
            <person name="Suarez D.L."/>
            <person name="Swayne D.E."/>
        </authorList>
    </citation>
    <scope>NUCLEOTIDE SEQUENCE [LARGE SCALE GENOMIC DNA]</scope>
    <source>
        <strain evidence="1">Genome sequencing of Nitrospira japonica strain NJ11</strain>
    </source>
</reference>
<accession>A0A1W1I2X5</accession>
<evidence type="ECO:0000313" key="2">
    <source>
        <dbReference type="Proteomes" id="UP000192042"/>
    </source>
</evidence>
<evidence type="ECO:0000313" key="1">
    <source>
        <dbReference type="EMBL" id="SLM47357.1"/>
    </source>
</evidence>
<organism evidence="1 2">
    <name type="scientific">Nitrospira japonica</name>
    <dbReference type="NCBI Taxonomy" id="1325564"/>
    <lineage>
        <taxon>Bacteria</taxon>
        <taxon>Pseudomonadati</taxon>
        <taxon>Nitrospirota</taxon>
        <taxon>Nitrospiria</taxon>
        <taxon>Nitrospirales</taxon>
        <taxon>Nitrospiraceae</taxon>
        <taxon>Nitrospira</taxon>
    </lineage>
</organism>
<sequence length="131" mass="15207">MDSIIPPDIRRFVLDRIDSIAELEALLLLRNSPDTWWEDAAAAQRLYLGAEQGRAVLIRLEAAELLISQDDAPGRRWRYRPQSGDLREMVDRLAYYYTKHLVPVSNLVHDKSKSRIKEFSRAFELPETQDP</sequence>
<proteinExistence type="predicted"/>
<dbReference type="AlphaFoldDB" id="A0A1W1I2X5"/>
<dbReference type="KEGG" id="nja:NSJP_1185"/>
<keyword evidence="2" id="KW-1185">Reference proteome</keyword>
<dbReference type="EMBL" id="LT828648">
    <property type="protein sequence ID" value="SLM47357.1"/>
    <property type="molecule type" value="Genomic_DNA"/>
</dbReference>
<dbReference type="OrthoDB" id="9798172at2"/>
<gene>
    <name evidence="1" type="ORF">NSJP_1185</name>
</gene>
<dbReference type="Proteomes" id="UP000192042">
    <property type="component" value="Chromosome I"/>
</dbReference>
<dbReference type="RefSeq" id="WP_080885906.1">
    <property type="nucleotide sequence ID" value="NZ_LT828648.1"/>
</dbReference>
<protein>
    <submittedName>
        <fullName evidence="1">Uncharacterized protein</fullName>
    </submittedName>
</protein>
<name>A0A1W1I2X5_9BACT</name>
<dbReference type="STRING" id="1325564.NSJP_1185"/>